<dbReference type="GO" id="GO:0006310">
    <property type="term" value="P:DNA recombination"/>
    <property type="evidence" value="ECO:0007669"/>
    <property type="project" value="UniProtKB-KW"/>
</dbReference>
<evidence type="ECO:0000256" key="2">
    <source>
        <dbReference type="ARBA" id="ARBA00009840"/>
    </source>
</evidence>
<evidence type="ECO:0000256" key="4">
    <source>
        <dbReference type="ARBA" id="ARBA00023172"/>
    </source>
</evidence>
<gene>
    <name evidence="6" type="ORF">AWB82_01183</name>
</gene>
<dbReference type="OrthoDB" id="9765111at2"/>
<accession>A0A157ZSK9</accession>
<protein>
    <submittedName>
        <fullName evidence="6">DNA recombination protein RmuC</fullName>
    </submittedName>
</protein>
<dbReference type="EMBL" id="FCOJ02000006">
    <property type="protein sequence ID" value="SAK48491.1"/>
    <property type="molecule type" value="Genomic_DNA"/>
</dbReference>
<dbReference type="STRING" id="1777143.AWB82_01183"/>
<proteinExistence type="inferred from homology"/>
<dbReference type="InterPro" id="IPR003798">
    <property type="entry name" value="DNA_recombination_RmuC"/>
</dbReference>
<dbReference type="SUPFAM" id="SSF58113">
    <property type="entry name" value="Apolipoprotein A-I"/>
    <property type="match status" value="1"/>
</dbReference>
<keyword evidence="4" id="KW-0233">DNA recombination</keyword>
<dbReference type="Pfam" id="PF02646">
    <property type="entry name" value="RmuC"/>
    <property type="match status" value="1"/>
</dbReference>
<dbReference type="PANTHER" id="PTHR30563:SF0">
    <property type="entry name" value="DNA RECOMBINATION PROTEIN RMUC"/>
    <property type="match status" value="1"/>
</dbReference>
<evidence type="ECO:0000313" key="6">
    <source>
        <dbReference type="EMBL" id="SAK48491.1"/>
    </source>
</evidence>
<evidence type="ECO:0000256" key="1">
    <source>
        <dbReference type="ARBA" id="ARBA00003416"/>
    </source>
</evidence>
<evidence type="ECO:0000313" key="7">
    <source>
        <dbReference type="Proteomes" id="UP000054596"/>
    </source>
</evidence>
<keyword evidence="7" id="KW-1185">Reference proteome</keyword>
<sequence>MMELLVGAVAVLAIALVVLLVALIMTMRRNSNAVIFDEFEALTDRVNDMGEAHTRAQERLERGLRGDIAENARVSRMESQSGFAQFHQTLSTQLANTSNVQNAQFDALAQQLAQQSQQAREEQSNALKRFADSVSLHLAQLSEANERRLAEVRATLEARLKDIEANNSTKLDEMRRTVDEKLHATLEQRLGESFKLVSDRLEQVHRGLGEMQTLAAGVGDLKKLLSNVKTRGIWGEVQLEALLEQLLTPDQYAKNVATIPKSNERVEFAIKLPGRHDAPGAPGDVATPVWLPIDAKFPREDYERLIDAQERADPVGVEDASRALEGRLRAEAKSIAQKYVAPPHTTDFALLFLPTEGLYAEVLRRPGLSDSLQREYRVTIAGPTTLTALLNSLQMGFRTLAIEKRSSEVWQVLGAVKTEFGKFGEVLARTKSQLETVTRSIEAAQTRTRQMGKRLRDVEALPGEQAAGLLGDALGDALADASSPEGDDEP</sequence>
<name>A0A157ZSK9_9BURK</name>
<evidence type="ECO:0000256" key="5">
    <source>
        <dbReference type="SAM" id="Coils"/>
    </source>
</evidence>
<dbReference type="Proteomes" id="UP000054596">
    <property type="component" value="Unassembled WGS sequence"/>
</dbReference>
<comment type="similarity">
    <text evidence="2">Belongs to the RmuC family.</text>
</comment>
<dbReference type="PANTHER" id="PTHR30563">
    <property type="entry name" value="DNA RECOMBINATION PROTEIN RMUC"/>
    <property type="match status" value="1"/>
</dbReference>
<reference evidence="6" key="1">
    <citation type="submission" date="2016-01" db="EMBL/GenBank/DDBJ databases">
        <authorList>
            <person name="Peeters C."/>
        </authorList>
    </citation>
    <scope>NUCLEOTIDE SEQUENCE [LARGE SCALE GENOMIC DNA]</scope>
    <source>
        <strain evidence="6">LMG 29325</strain>
    </source>
</reference>
<comment type="caution">
    <text evidence="6">The sequence shown here is derived from an EMBL/GenBank/DDBJ whole genome shotgun (WGS) entry which is preliminary data.</text>
</comment>
<comment type="function">
    <text evidence="1">Involved in DNA recombination.</text>
</comment>
<evidence type="ECO:0000256" key="3">
    <source>
        <dbReference type="ARBA" id="ARBA00023054"/>
    </source>
</evidence>
<feature type="coiled-coil region" evidence="5">
    <location>
        <begin position="102"/>
        <end position="173"/>
    </location>
</feature>
<dbReference type="AlphaFoldDB" id="A0A157ZSK9"/>
<organism evidence="6 7">
    <name type="scientific">Caballeronia glebae</name>
    <dbReference type="NCBI Taxonomy" id="1777143"/>
    <lineage>
        <taxon>Bacteria</taxon>
        <taxon>Pseudomonadati</taxon>
        <taxon>Pseudomonadota</taxon>
        <taxon>Betaproteobacteria</taxon>
        <taxon>Burkholderiales</taxon>
        <taxon>Burkholderiaceae</taxon>
        <taxon>Caballeronia</taxon>
    </lineage>
</organism>
<dbReference type="RefSeq" id="WP_086966216.1">
    <property type="nucleotide sequence ID" value="NZ_FCOJ02000006.1"/>
</dbReference>
<keyword evidence="3 5" id="KW-0175">Coiled coil</keyword>